<name>A0A7G9QXW8_9GAMM</name>
<dbReference type="GO" id="GO:0003841">
    <property type="term" value="F:1-acylglycerol-3-phosphate O-acyltransferase activity"/>
    <property type="evidence" value="ECO:0007669"/>
    <property type="project" value="TreeGrafter"/>
</dbReference>
<protein>
    <submittedName>
        <fullName evidence="5">Lysophospholipid acyltransferase family protein</fullName>
    </submittedName>
</protein>
<feature type="domain" description="Phospholipid/glycerol acyltransferase" evidence="4">
    <location>
        <begin position="33"/>
        <end position="146"/>
    </location>
</feature>
<dbReference type="Proteomes" id="UP000515977">
    <property type="component" value="Chromosome"/>
</dbReference>
<comment type="pathway">
    <text evidence="1">Lipid metabolism.</text>
</comment>
<dbReference type="SUPFAM" id="SSF69593">
    <property type="entry name" value="Glycerol-3-phosphate (1)-acyltransferase"/>
    <property type="match status" value="1"/>
</dbReference>
<evidence type="ECO:0000313" key="6">
    <source>
        <dbReference type="Proteomes" id="UP000515977"/>
    </source>
</evidence>
<dbReference type="PANTHER" id="PTHR10434">
    <property type="entry name" value="1-ACYL-SN-GLYCEROL-3-PHOSPHATE ACYLTRANSFERASE"/>
    <property type="match status" value="1"/>
</dbReference>
<dbReference type="SMART" id="SM00563">
    <property type="entry name" value="PlsC"/>
    <property type="match status" value="1"/>
</dbReference>
<keyword evidence="2 5" id="KW-0808">Transferase</keyword>
<keyword evidence="6" id="KW-1185">Reference proteome</keyword>
<evidence type="ECO:0000259" key="4">
    <source>
        <dbReference type="SMART" id="SM00563"/>
    </source>
</evidence>
<dbReference type="PANTHER" id="PTHR10434:SF9">
    <property type="entry name" value="PHOSPHOLIPID_GLYCEROL ACYLTRANSFERASE DOMAIN-CONTAINING PROTEIN"/>
    <property type="match status" value="1"/>
</dbReference>
<dbReference type="KEGG" id="tbv:H9L17_09925"/>
<dbReference type="CDD" id="cd07988">
    <property type="entry name" value="LPLAT_ABO13168-like"/>
    <property type="match status" value="1"/>
</dbReference>
<keyword evidence="3 5" id="KW-0012">Acyltransferase</keyword>
<sequence length="196" mass="21572">MPRNRPVEWLARSVLRLGGWRMVGAFPDIPKAVLIAAPHSSNWDGVWGIAAKLAMGVRLSILGKHSLFRIPLLGPLLRWQGVIAVDRAASHGIVGQAVEALRGAERMWYAIAPEGTRKWVEQWKPGFWRIAHGAGVPVIPAYFDYPSRTIGIGPAFETTGDMAADIARIQRWYAPFKGRRHDVVQPPADSPQSAGN</sequence>
<dbReference type="InterPro" id="IPR002123">
    <property type="entry name" value="Plipid/glycerol_acylTrfase"/>
</dbReference>
<accession>A0A7G9QXW8</accession>
<dbReference type="AlphaFoldDB" id="A0A7G9QXW8"/>
<evidence type="ECO:0000256" key="3">
    <source>
        <dbReference type="ARBA" id="ARBA00023315"/>
    </source>
</evidence>
<dbReference type="EMBL" id="CP060711">
    <property type="protein sequence ID" value="QNN48193.1"/>
    <property type="molecule type" value="Genomic_DNA"/>
</dbReference>
<organism evidence="5 6">
    <name type="scientific">Thermomonas brevis</name>
    <dbReference type="NCBI Taxonomy" id="215691"/>
    <lineage>
        <taxon>Bacteria</taxon>
        <taxon>Pseudomonadati</taxon>
        <taxon>Pseudomonadota</taxon>
        <taxon>Gammaproteobacteria</taxon>
        <taxon>Lysobacterales</taxon>
        <taxon>Lysobacteraceae</taxon>
        <taxon>Thermomonas</taxon>
    </lineage>
</organism>
<evidence type="ECO:0000313" key="5">
    <source>
        <dbReference type="EMBL" id="QNN48193.1"/>
    </source>
</evidence>
<dbReference type="GO" id="GO:0006654">
    <property type="term" value="P:phosphatidic acid biosynthetic process"/>
    <property type="evidence" value="ECO:0007669"/>
    <property type="project" value="TreeGrafter"/>
</dbReference>
<dbReference type="RefSeq" id="WP_187571932.1">
    <property type="nucleotide sequence ID" value="NZ_CP060711.1"/>
</dbReference>
<evidence type="ECO:0000256" key="2">
    <source>
        <dbReference type="ARBA" id="ARBA00022679"/>
    </source>
</evidence>
<gene>
    <name evidence="5" type="ORF">H9L17_09925</name>
</gene>
<evidence type="ECO:0000256" key="1">
    <source>
        <dbReference type="ARBA" id="ARBA00005189"/>
    </source>
</evidence>
<proteinExistence type="predicted"/>
<reference evidence="5 6" key="1">
    <citation type="submission" date="2020-08" db="EMBL/GenBank/DDBJ databases">
        <title>Genome sequence of Thermomonas brevis KACC 16975T.</title>
        <authorList>
            <person name="Hyun D.-W."/>
            <person name="Bae J.-W."/>
        </authorList>
    </citation>
    <scope>NUCLEOTIDE SEQUENCE [LARGE SCALE GENOMIC DNA]</scope>
    <source>
        <strain evidence="5 6">KACC 16975</strain>
    </source>
</reference>
<dbReference type="Pfam" id="PF01553">
    <property type="entry name" value="Acyltransferase"/>
    <property type="match status" value="1"/>
</dbReference>